<name>A0A820QKS2_9BILA</name>
<reference evidence="1" key="1">
    <citation type="submission" date="2021-02" db="EMBL/GenBank/DDBJ databases">
        <authorList>
            <person name="Nowell W R."/>
        </authorList>
    </citation>
    <scope>NUCLEOTIDE SEQUENCE</scope>
</reference>
<feature type="non-terminal residue" evidence="1">
    <location>
        <position position="1"/>
    </location>
</feature>
<accession>A0A820QKS2</accession>
<feature type="non-terminal residue" evidence="1">
    <location>
        <position position="137"/>
    </location>
</feature>
<dbReference type="AlphaFoldDB" id="A0A820QKS2"/>
<dbReference type="Proteomes" id="UP000663844">
    <property type="component" value="Unassembled WGS sequence"/>
</dbReference>
<evidence type="ECO:0000313" key="2">
    <source>
        <dbReference type="Proteomes" id="UP000663844"/>
    </source>
</evidence>
<protein>
    <submittedName>
        <fullName evidence="1">Uncharacterized protein</fullName>
    </submittedName>
</protein>
<organism evidence="1 2">
    <name type="scientific">Adineta steineri</name>
    <dbReference type="NCBI Taxonomy" id="433720"/>
    <lineage>
        <taxon>Eukaryota</taxon>
        <taxon>Metazoa</taxon>
        <taxon>Spiralia</taxon>
        <taxon>Gnathifera</taxon>
        <taxon>Rotifera</taxon>
        <taxon>Eurotatoria</taxon>
        <taxon>Bdelloidea</taxon>
        <taxon>Adinetida</taxon>
        <taxon>Adinetidae</taxon>
        <taxon>Adineta</taxon>
    </lineage>
</organism>
<dbReference type="EMBL" id="CAJOAZ010029498">
    <property type="protein sequence ID" value="CAF4425758.1"/>
    <property type="molecule type" value="Genomic_DNA"/>
</dbReference>
<gene>
    <name evidence="1" type="ORF">OXD698_LOCUS52921</name>
</gene>
<evidence type="ECO:0000313" key="1">
    <source>
        <dbReference type="EMBL" id="CAF4425758.1"/>
    </source>
</evidence>
<comment type="caution">
    <text evidence="1">The sequence shown here is derived from an EMBL/GenBank/DDBJ whole genome shotgun (WGS) entry which is preliminary data.</text>
</comment>
<sequence>TELRLKPEQLAMLWNTDILSDVTSVSQSQSRFTLTDEQFSSLLRNVSISIPQTPSQLTTNMKFNTEASTQLHEPSNNRKQSTDKQNLLSFTLTEQLTAMHKQLQSSVQTHIETVKLVSDSILKRNQIKNTLNLIHQL</sequence>
<proteinExistence type="predicted"/>